<dbReference type="KEGG" id="ttz:FHG85_06035"/>
<protein>
    <recommendedName>
        <fullName evidence="3">Porin family protein</fullName>
    </recommendedName>
</protein>
<name>A0A7D3XM07_9BACT</name>
<dbReference type="EMBL" id="CP041345">
    <property type="protein sequence ID" value="QKG79836.1"/>
    <property type="molecule type" value="Genomic_DNA"/>
</dbReference>
<reference evidence="1 2" key="1">
    <citation type="submission" date="2019-07" db="EMBL/GenBank/DDBJ databases">
        <title>Thalassofilum flectens gen. nov., sp. nov., a novel moderate thermophilic anaerobe from a shallow sea hot spring in Kunashir Island (Russia), representing a new family in the order Bacteroidales, and proposal of Thalassofilacea fam. nov.</title>
        <authorList>
            <person name="Kochetkova T.V."/>
            <person name="Podosokorskaya O.A."/>
            <person name="Novikov A."/>
            <person name="Elcheninov A.G."/>
            <person name="Toshchakov S.V."/>
            <person name="Kublanov I.V."/>
        </authorList>
    </citation>
    <scope>NUCLEOTIDE SEQUENCE [LARGE SCALE GENOMIC DNA]</scope>
    <source>
        <strain evidence="1 2">38-H</strain>
    </source>
</reference>
<gene>
    <name evidence="1" type="ORF">FHG85_06035</name>
</gene>
<accession>A0A7D3XM07</accession>
<dbReference type="SUPFAM" id="SSF56935">
    <property type="entry name" value="Porins"/>
    <property type="match status" value="1"/>
</dbReference>
<dbReference type="Proteomes" id="UP000500961">
    <property type="component" value="Chromosome"/>
</dbReference>
<sequence length="209" mass="23210">MRRVVVILVVLELLVFANIAHAQLVQDLYRIYEPVYNPSQTLDSSANSSPYGSIKPGLNYGLTIGSGYTFMGNGIGMSGSYLSPSVTYSNNRLQVMAGVTLSRNNMHGIKPNDIISTSNTNQFSNPYHAWAITQYQFNNRFSMYAAGSISQNQTLYLPYQNTLGTFSSQQFGVGFNYKINKNTTIGASFNFVNGNNLSPWRNSFTPFGW</sequence>
<keyword evidence="2" id="KW-1185">Reference proteome</keyword>
<dbReference type="RefSeq" id="WP_173073976.1">
    <property type="nucleotide sequence ID" value="NZ_CP041345.1"/>
</dbReference>
<proteinExistence type="predicted"/>
<dbReference type="Gene3D" id="2.40.160.10">
    <property type="entry name" value="Porin"/>
    <property type="match status" value="1"/>
</dbReference>
<organism evidence="1 2">
    <name type="scientific">Tenuifilum thalassicum</name>
    <dbReference type="NCBI Taxonomy" id="2590900"/>
    <lineage>
        <taxon>Bacteria</taxon>
        <taxon>Pseudomonadati</taxon>
        <taxon>Bacteroidota</taxon>
        <taxon>Bacteroidia</taxon>
        <taxon>Bacteroidales</taxon>
        <taxon>Tenuifilaceae</taxon>
        <taxon>Tenuifilum</taxon>
    </lineage>
</organism>
<evidence type="ECO:0008006" key="3">
    <source>
        <dbReference type="Google" id="ProtNLM"/>
    </source>
</evidence>
<evidence type="ECO:0000313" key="2">
    <source>
        <dbReference type="Proteomes" id="UP000500961"/>
    </source>
</evidence>
<dbReference type="InterPro" id="IPR023614">
    <property type="entry name" value="Porin_dom_sf"/>
</dbReference>
<dbReference type="AlphaFoldDB" id="A0A7D3XM07"/>
<evidence type="ECO:0000313" key="1">
    <source>
        <dbReference type="EMBL" id="QKG79836.1"/>
    </source>
</evidence>